<evidence type="ECO:0000313" key="1">
    <source>
        <dbReference type="EMBL" id="KDO34026.1"/>
    </source>
</evidence>
<keyword evidence="2" id="KW-1185">Reference proteome</keyword>
<dbReference type="Proteomes" id="UP000030745">
    <property type="component" value="Unassembled WGS sequence"/>
</dbReference>
<accession>A0A067D5P1</accession>
<dbReference type="VEuPathDB" id="FungiDB:SPRG_01300"/>
<dbReference type="KEGG" id="spar:SPRG_01300"/>
<gene>
    <name evidence="1" type="ORF">SPRG_01300</name>
</gene>
<organism evidence="1 2">
    <name type="scientific">Saprolegnia parasitica (strain CBS 223.65)</name>
    <dbReference type="NCBI Taxonomy" id="695850"/>
    <lineage>
        <taxon>Eukaryota</taxon>
        <taxon>Sar</taxon>
        <taxon>Stramenopiles</taxon>
        <taxon>Oomycota</taxon>
        <taxon>Saprolegniomycetes</taxon>
        <taxon>Saprolegniales</taxon>
        <taxon>Saprolegniaceae</taxon>
        <taxon>Saprolegnia</taxon>
    </lineage>
</organism>
<name>A0A067D5P1_SAPPC</name>
<reference evidence="1 2" key="1">
    <citation type="journal article" date="2013" name="PLoS Genet.">
        <title>Distinctive expansion of potential virulence genes in the genome of the oomycete fish pathogen Saprolegnia parasitica.</title>
        <authorList>
            <person name="Jiang R.H."/>
            <person name="de Bruijn I."/>
            <person name="Haas B.J."/>
            <person name="Belmonte R."/>
            <person name="Lobach L."/>
            <person name="Christie J."/>
            <person name="van den Ackerveken G."/>
            <person name="Bottin A."/>
            <person name="Bulone V."/>
            <person name="Diaz-Moreno S.M."/>
            <person name="Dumas B."/>
            <person name="Fan L."/>
            <person name="Gaulin E."/>
            <person name="Govers F."/>
            <person name="Grenville-Briggs L.J."/>
            <person name="Horner N.R."/>
            <person name="Levin J.Z."/>
            <person name="Mammella M."/>
            <person name="Meijer H.J."/>
            <person name="Morris P."/>
            <person name="Nusbaum C."/>
            <person name="Oome S."/>
            <person name="Phillips A.J."/>
            <person name="van Rooyen D."/>
            <person name="Rzeszutek E."/>
            <person name="Saraiva M."/>
            <person name="Secombes C.J."/>
            <person name="Seidl M.F."/>
            <person name="Snel B."/>
            <person name="Stassen J.H."/>
            <person name="Sykes S."/>
            <person name="Tripathy S."/>
            <person name="van den Berg H."/>
            <person name="Vega-Arreguin J.C."/>
            <person name="Wawra S."/>
            <person name="Young S.K."/>
            <person name="Zeng Q."/>
            <person name="Dieguez-Uribeondo J."/>
            <person name="Russ C."/>
            <person name="Tyler B.M."/>
            <person name="van West P."/>
        </authorList>
    </citation>
    <scope>NUCLEOTIDE SEQUENCE [LARGE SCALE GENOMIC DNA]</scope>
    <source>
        <strain evidence="1 2">CBS 223.65</strain>
    </source>
</reference>
<sequence length="86" mass="9763">MSMTSFLVRRLSRQGDDHLAAVSITEAECNTLMKHLVERDLLPTACRQLLVRHNTAPAARKEPTRMAAQQQVVDKDANHQYGMIYL</sequence>
<dbReference type="OMA" id="AECNTLM"/>
<dbReference type="EMBL" id="KK583191">
    <property type="protein sequence ID" value="KDO34026.1"/>
    <property type="molecule type" value="Genomic_DNA"/>
</dbReference>
<proteinExistence type="predicted"/>
<dbReference type="OrthoDB" id="62263at2759"/>
<dbReference type="AlphaFoldDB" id="A0A067D5P1"/>
<dbReference type="GeneID" id="24123897"/>
<dbReference type="RefSeq" id="XP_012194911.1">
    <property type="nucleotide sequence ID" value="XM_012339521.1"/>
</dbReference>
<evidence type="ECO:0000313" key="2">
    <source>
        <dbReference type="Proteomes" id="UP000030745"/>
    </source>
</evidence>
<protein>
    <submittedName>
        <fullName evidence="1">Uncharacterized protein</fullName>
    </submittedName>
</protein>